<feature type="domain" description="ABC transmembrane type-1" evidence="9">
    <location>
        <begin position="101"/>
        <end position="292"/>
    </location>
</feature>
<accession>A0ABN3H125</accession>
<comment type="similarity">
    <text evidence="7">Belongs to the binding-protein-dependent transport system permease family.</text>
</comment>
<dbReference type="Pfam" id="PF00528">
    <property type="entry name" value="BPD_transp_1"/>
    <property type="match status" value="1"/>
</dbReference>
<dbReference type="Pfam" id="PF12911">
    <property type="entry name" value="OppC_N"/>
    <property type="match status" value="1"/>
</dbReference>
<keyword evidence="2 7" id="KW-0813">Transport</keyword>
<evidence type="ECO:0000256" key="2">
    <source>
        <dbReference type="ARBA" id="ARBA00022448"/>
    </source>
</evidence>
<dbReference type="InterPro" id="IPR000515">
    <property type="entry name" value="MetI-like"/>
</dbReference>
<evidence type="ECO:0000256" key="5">
    <source>
        <dbReference type="ARBA" id="ARBA00022989"/>
    </source>
</evidence>
<dbReference type="Proteomes" id="UP001501444">
    <property type="component" value="Unassembled WGS sequence"/>
</dbReference>
<proteinExistence type="inferred from homology"/>
<dbReference type="CDD" id="cd06261">
    <property type="entry name" value="TM_PBP2"/>
    <property type="match status" value="1"/>
</dbReference>
<keyword evidence="6 7" id="KW-0472">Membrane</keyword>
<feature type="transmembrane region" description="Helical" evidence="7">
    <location>
        <begin position="272"/>
        <end position="292"/>
    </location>
</feature>
<evidence type="ECO:0000256" key="8">
    <source>
        <dbReference type="SAM" id="MobiDB-lite"/>
    </source>
</evidence>
<evidence type="ECO:0000313" key="11">
    <source>
        <dbReference type="Proteomes" id="UP001501444"/>
    </source>
</evidence>
<name>A0ABN3H125_9ACTN</name>
<feature type="region of interest" description="Disordered" evidence="8">
    <location>
        <begin position="1"/>
        <end position="22"/>
    </location>
</feature>
<dbReference type="InterPro" id="IPR025966">
    <property type="entry name" value="OppC_N"/>
</dbReference>
<feature type="transmembrane region" description="Helical" evidence="7">
    <location>
        <begin position="105"/>
        <end position="129"/>
    </location>
</feature>
<comment type="subcellular location">
    <subcellularLocation>
        <location evidence="1 7">Cell membrane</location>
        <topology evidence="1 7">Multi-pass membrane protein</topology>
    </subcellularLocation>
</comment>
<sequence>MSDLDPPPRAVPGDPAESASATAADAGRYPALRRFAAHRMAVLGVGILVAVILLALLAPLIATHAPNDVDLSAVNHKPGDGHLLGADNVGRDIWARLVFGARTSLIVGFGAVAISLLIGVSVGMLAGFYGRWIGALLMRVTDAVMSVPPLVMVIVFVAIAGPSLVSVTVVIALTTWPAAARLVRGQVLALREREFITAAEVIGVPRRGIVLRHLLPNLLGPLSVVGTFGVANAILVEAGLSFLGLGVRPPTSSWGQMVNAAQSPVVLMNRPWIWVPASVAIVLTVLAVNFVGDGLRDAMDPKGSR</sequence>
<evidence type="ECO:0000256" key="4">
    <source>
        <dbReference type="ARBA" id="ARBA00022692"/>
    </source>
</evidence>
<keyword evidence="11" id="KW-1185">Reference proteome</keyword>
<feature type="compositionally biased region" description="Pro residues" evidence="8">
    <location>
        <begin position="1"/>
        <end position="10"/>
    </location>
</feature>
<keyword evidence="4 7" id="KW-0812">Transmembrane</keyword>
<keyword evidence="3" id="KW-1003">Cell membrane</keyword>
<evidence type="ECO:0000256" key="7">
    <source>
        <dbReference type="RuleBase" id="RU363032"/>
    </source>
</evidence>
<feature type="transmembrane region" description="Helical" evidence="7">
    <location>
        <begin position="41"/>
        <end position="62"/>
    </location>
</feature>
<comment type="caution">
    <text evidence="10">The sequence shown here is derived from an EMBL/GenBank/DDBJ whole genome shotgun (WGS) entry which is preliminary data.</text>
</comment>
<evidence type="ECO:0000313" key="10">
    <source>
        <dbReference type="EMBL" id="GAA2366563.1"/>
    </source>
</evidence>
<dbReference type="InterPro" id="IPR050366">
    <property type="entry name" value="BP-dependent_transpt_permease"/>
</dbReference>
<keyword evidence="5 7" id="KW-1133">Transmembrane helix</keyword>
<dbReference type="Gene3D" id="1.10.3720.10">
    <property type="entry name" value="MetI-like"/>
    <property type="match status" value="1"/>
</dbReference>
<dbReference type="PROSITE" id="PS50928">
    <property type="entry name" value="ABC_TM1"/>
    <property type="match status" value="1"/>
</dbReference>
<reference evidence="10 11" key="1">
    <citation type="journal article" date="2019" name="Int. J. Syst. Evol. Microbiol.">
        <title>The Global Catalogue of Microorganisms (GCM) 10K type strain sequencing project: providing services to taxonomists for standard genome sequencing and annotation.</title>
        <authorList>
            <consortium name="The Broad Institute Genomics Platform"/>
            <consortium name="The Broad Institute Genome Sequencing Center for Infectious Disease"/>
            <person name="Wu L."/>
            <person name="Ma J."/>
        </authorList>
    </citation>
    <scope>NUCLEOTIDE SEQUENCE [LARGE SCALE GENOMIC DNA]</scope>
    <source>
        <strain evidence="10 11">JCM 3272</strain>
    </source>
</reference>
<dbReference type="PANTHER" id="PTHR43386:SF1">
    <property type="entry name" value="D,D-DIPEPTIDE TRANSPORT SYSTEM PERMEASE PROTEIN DDPC-RELATED"/>
    <property type="match status" value="1"/>
</dbReference>
<dbReference type="PANTHER" id="PTHR43386">
    <property type="entry name" value="OLIGOPEPTIDE TRANSPORT SYSTEM PERMEASE PROTEIN APPC"/>
    <property type="match status" value="1"/>
</dbReference>
<evidence type="ECO:0000256" key="6">
    <source>
        <dbReference type="ARBA" id="ARBA00023136"/>
    </source>
</evidence>
<dbReference type="InterPro" id="IPR035906">
    <property type="entry name" value="MetI-like_sf"/>
</dbReference>
<organism evidence="10 11">
    <name type="scientific">Dactylosporangium salmoneum</name>
    <dbReference type="NCBI Taxonomy" id="53361"/>
    <lineage>
        <taxon>Bacteria</taxon>
        <taxon>Bacillati</taxon>
        <taxon>Actinomycetota</taxon>
        <taxon>Actinomycetes</taxon>
        <taxon>Micromonosporales</taxon>
        <taxon>Micromonosporaceae</taxon>
        <taxon>Dactylosporangium</taxon>
    </lineage>
</organism>
<dbReference type="EMBL" id="BAAARV010000064">
    <property type="protein sequence ID" value="GAA2366563.1"/>
    <property type="molecule type" value="Genomic_DNA"/>
</dbReference>
<gene>
    <name evidence="10" type="ORF">GCM10010170_065470</name>
</gene>
<protein>
    <submittedName>
        <fullName evidence="10">ABC transporter permease</fullName>
    </submittedName>
</protein>
<evidence type="ECO:0000256" key="1">
    <source>
        <dbReference type="ARBA" id="ARBA00004651"/>
    </source>
</evidence>
<dbReference type="RefSeq" id="WP_344616434.1">
    <property type="nucleotide sequence ID" value="NZ_BAAARV010000064.1"/>
</dbReference>
<evidence type="ECO:0000256" key="3">
    <source>
        <dbReference type="ARBA" id="ARBA00022475"/>
    </source>
</evidence>
<dbReference type="SUPFAM" id="SSF161098">
    <property type="entry name" value="MetI-like"/>
    <property type="match status" value="1"/>
</dbReference>
<evidence type="ECO:0000259" key="9">
    <source>
        <dbReference type="PROSITE" id="PS50928"/>
    </source>
</evidence>